<feature type="transmembrane region" description="Helical" evidence="6">
    <location>
        <begin position="133"/>
        <end position="153"/>
    </location>
</feature>
<comment type="caution">
    <text evidence="7">The sequence shown here is derived from an EMBL/GenBank/DDBJ whole genome shotgun (WGS) entry which is preliminary data.</text>
</comment>
<evidence type="ECO:0008006" key="9">
    <source>
        <dbReference type="Google" id="ProtNLM"/>
    </source>
</evidence>
<feature type="transmembrane region" description="Helical" evidence="6">
    <location>
        <begin position="338"/>
        <end position="367"/>
    </location>
</feature>
<dbReference type="EMBL" id="BMID01000001">
    <property type="protein sequence ID" value="GFZ99004.1"/>
    <property type="molecule type" value="Genomic_DNA"/>
</dbReference>
<evidence type="ECO:0000256" key="1">
    <source>
        <dbReference type="ARBA" id="ARBA00004651"/>
    </source>
</evidence>
<feature type="transmembrane region" description="Helical" evidence="6">
    <location>
        <begin position="189"/>
        <end position="207"/>
    </location>
</feature>
<comment type="subcellular location">
    <subcellularLocation>
        <location evidence="1">Cell membrane</location>
        <topology evidence="1">Multi-pass membrane protein</topology>
    </subcellularLocation>
</comment>
<feature type="transmembrane region" description="Helical" evidence="6">
    <location>
        <begin position="95"/>
        <end position="117"/>
    </location>
</feature>
<evidence type="ECO:0000313" key="7">
    <source>
        <dbReference type="EMBL" id="GFZ99004.1"/>
    </source>
</evidence>
<dbReference type="PANTHER" id="PTHR30250:SF11">
    <property type="entry name" value="O-ANTIGEN TRANSPORTER-RELATED"/>
    <property type="match status" value="1"/>
</dbReference>
<feature type="transmembrane region" description="Helical" evidence="6">
    <location>
        <begin position="374"/>
        <end position="398"/>
    </location>
</feature>
<accession>A0ABQ1F3Y0</accession>
<evidence type="ECO:0000256" key="6">
    <source>
        <dbReference type="SAM" id="Phobius"/>
    </source>
</evidence>
<proteinExistence type="predicted"/>
<feature type="transmembrane region" description="Helical" evidence="6">
    <location>
        <begin position="56"/>
        <end position="74"/>
    </location>
</feature>
<organism evidence="7 8">
    <name type="scientific">Blastomonas marina</name>
    <dbReference type="NCBI Taxonomy" id="1867408"/>
    <lineage>
        <taxon>Bacteria</taxon>
        <taxon>Pseudomonadati</taxon>
        <taxon>Pseudomonadota</taxon>
        <taxon>Alphaproteobacteria</taxon>
        <taxon>Sphingomonadales</taxon>
        <taxon>Sphingomonadaceae</taxon>
        <taxon>Blastomonas</taxon>
    </lineage>
</organism>
<feature type="transmembrane region" description="Helical" evidence="6">
    <location>
        <begin position="404"/>
        <end position="427"/>
    </location>
</feature>
<dbReference type="InterPro" id="IPR050833">
    <property type="entry name" value="Poly_Biosynth_Transport"/>
</dbReference>
<evidence type="ECO:0000256" key="2">
    <source>
        <dbReference type="ARBA" id="ARBA00022475"/>
    </source>
</evidence>
<evidence type="ECO:0000256" key="4">
    <source>
        <dbReference type="ARBA" id="ARBA00022989"/>
    </source>
</evidence>
<keyword evidence="8" id="KW-1185">Reference proteome</keyword>
<keyword evidence="3 6" id="KW-0812">Transmembrane</keyword>
<feature type="transmembrane region" description="Helical" evidence="6">
    <location>
        <begin position="249"/>
        <end position="267"/>
    </location>
</feature>
<feature type="transmembrane region" description="Helical" evidence="6">
    <location>
        <begin position="30"/>
        <end position="50"/>
    </location>
</feature>
<feature type="transmembrane region" description="Helical" evidence="6">
    <location>
        <begin position="165"/>
        <end position="183"/>
    </location>
</feature>
<protein>
    <recommendedName>
        <fullName evidence="9">Polysaccharide biosynthesis protein</fullName>
    </recommendedName>
</protein>
<feature type="transmembrane region" description="Helical" evidence="6">
    <location>
        <begin position="308"/>
        <end position="326"/>
    </location>
</feature>
<keyword evidence="2" id="KW-1003">Cell membrane</keyword>
<sequence>MNQFPPEQPPLEAEGRAEMTALAKGGRTNFFGFVLRLIARIPFLYIAANWYGPAELGRFASALVLAEFAAMLATMGEKRGLAQRLTDGEGPESNIVYDGLLLSLIVSAVFAGVLWLVPQPMFPSGEYSRIDRLVVLAIPAIALTEILLAAQAYKFDIATTVRSRAIVEPWAISILALVFYYQIPDEGLMLAFLASVYAALLTALWPFLRTYGLPKGWLPHPVTMGRIVVRGLPLAGADAIEWGTRRLDIFLLGLFASPVAVGIYYVAQQIASLPQKLKQSFDPVLGPVITRAVKEKDWKRIASQVRQVAFWIVAAQAGIALTLGIAGDSLMRLLGPTYPFATAALAFLLAAEVVAALAVTSEAALVYVARVRNLWLSVTTIVLQAVLTIAFMVIGRSYGMADGVLAAGAAFALVLALGFASIAKGIVLSRILGASVNNFRWALVYAAAPAVLVGWAFTEAPEWGRLLIGIPAVLAVYAWVVWKRGFTEDDRMLFRKNMVPQAED</sequence>
<keyword evidence="5 6" id="KW-0472">Membrane</keyword>
<evidence type="ECO:0000256" key="5">
    <source>
        <dbReference type="ARBA" id="ARBA00023136"/>
    </source>
</evidence>
<evidence type="ECO:0000313" key="8">
    <source>
        <dbReference type="Proteomes" id="UP000603317"/>
    </source>
</evidence>
<dbReference type="Pfam" id="PF13440">
    <property type="entry name" value="Polysacc_synt_3"/>
    <property type="match status" value="1"/>
</dbReference>
<reference evidence="8" key="1">
    <citation type="journal article" date="2019" name="Int. J. Syst. Evol. Microbiol.">
        <title>The Global Catalogue of Microorganisms (GCM) 10K type strain sequencing project: providing services to taxonomists for standard genome sequencing and annotation.</title>
        <authorList>
            <consortium name="The Broad Institute Genomics Platform"/>
            <consortium name="The Broad Institute Genome Sequencing Center for Infectious Disease"/>
            <person name="Wu L."/>
            <person name="Ma J."/>
        </authorList>
    </citation>
    <scope>NUCLEOTIDE SEQUENCE [LARGE SCALE GENOMIC DNA]</scope>
    <source>
        <strain evidence="8">CGMCC 1.15297</strain>
    </source>
</reference>
<feature type="transmembrane region" description="Helical" evidence="6">
    <location>
        <begin position="463"/>
        <end position="482"/>
    </location>
</feature>
<name>A0ABQ1F3Y0_9SPHN</name>
<dbReference type="PANTHER" id="PTHR30250">
    <property type="entry name" value="PST FAMILY PREDICTED COLANIC ACID TRANSPORTER"/>
    <property type="match status" value="1"/>
</dbReference>
<gene>
    <name evidence="7" type="ORF">GCM10010923_04090</name>
</gene>
<keyword evidence="4 6" id="KW-1133">Transmembrane helix</keyword>
<evidence type="ECO:0000256" key="3">
    <source>
        <dbReference type="ARBA" id="ARBA00022692"/>
    </source>
</evidence>
<dbReference type="Proteomes" id="UP000603317">
    <property type="component" value="Unassembled WGS sequence"/>
</dbReference>
<feature type="transmembrane region" description="Helical" evidence="6">
    <location>
        <begin position="439"/>
        <end position="457"/>
    </location>
</feature>